<name>A0A552UHX5_9SPHN</name>
<dbReference type="CDD" id="cd00082">
    <property type="entry name" value="HisKA"/>
    <property type="match status" value="1"/>
</dbReference>
<feature type="domain" description="Response regulatory" evidence="7">
    <location>
        <begin position="392"/>
        <end position="507"/>
    </location>
</feature>
<dbReference type="OrthoDB" id="9796100at2"/>
<dbReference type="InterPro" id="IPR035965">
    <property type="entry name" value="PAS-like_dom_sf"/>
</dbReference>
<dbReference type="EMBL" id="VJWA01000001">
    <property type="protein sequence ID" value="TRW17824.1"/>
    <property type="molecule type" value="Genomic_DNA"/>
</dbReference>
<dbReference type="SUPFAM" id="SSF55874">
    <property type="entry name" value="ATPase domain of HSP90 chaperone/DNA topoisomerase II/histidine kinase"/>
    <property type="match status" value="1"/>
</dbReference>
<dbReference type="SMART" id="SM00448">
    <property type="entry name" value="REC"/>
    <property type="match status" value="1"/>
</dbReference>
<dbReference type="EC" id="2.7.13.3" evidence="2"/>
<evidence type="ECO:0000256" key="4">
    <source>
        <dbReference type="PROSITE-ProRule" id="PRU00169"/>
    </source>
</evidence>
<sequence length="509" mass="53790">MTFAAPYAVRPLGPQLDTLLDALPLGLALLDSEGRLINCNEAFVLSVGCDLQRGSPLPPTMVIPADRAGLRTAIADALQGATLPVELRVRIAARPAEPLVVTMTAPPPGVRATLLVAVRDVREQLRLEQQVAQATKMQAIGQLAGGVAHDFNNILTANQGLVEQLLARRAPGDADYDDLEQVRINNRRGADLVHQLLAFARQQTLRLQRVDVRDVIEHLVPLLRRLIGEDIELTLSLAPDAGPIRVDPGQLEQVIVNLAVNARDAMPGGGTLEIVTHAVPADAVAALGHRVMPPADYVAILVCDSGTGIPRELAAKIFEPFFTTKDVGKGTGLGLSTVYGIVKQSGGFVFNAPGPAAGTIFSLYFPRAEDDGASTEPPPPPPPAAADPRGARVLLVEDDRAVRLVLRRALERGGVVVTEAIDALAALPLIEDASIAIDVLVTDVMMPGMDGPELIARARALRPGLPVVLMSGYAEPPQRAAVADHATMFLAKPFGAAALLTAVTTAVRR</sequence>
<dbReference type="Gene3D" id="3.40.50.2300">
    <property type="match status" value="1"/>
</dbReference>
<dbReference type="InterPro" id="IPR011006">
    <property type="entry name" value="CheY-like_superfamily"/>
</dbReference>
<gene>
    <name evidence="8" type="ORF">FMM06_06740</name>
</gene>
<proteinExistence type="predicted"/>
<dbReference type="PROSITE" id="PS50109">
    <property type="entry name" value="HIS_KIN"/>
    <property type="match status" value="1"/>
</dbReference>
<dbReference type="SMART" id="SM00387">
    <property type="entry name" value="HATPase_c"/>
    <property type="match status" value="1"/>
</dbReference>
<keyword evidence="3 4" id="KW-0597">Phosphoprotein</keyword>
<evidence type="ECO:0000313" key="8">
    <source>
        <dbReference type="EMBL" id="TRW17824.1"/>
    </source>
</evidence>
<evidence type="ECO:0000256" key="3">
    <source>
        <dbReference type="ARBA" id="ARBA00022553"/>
    </source>
</evidence>
<dbReference type="Gene3D" id="1.10.287.130">
    <property type="match status" value="1"/>
</dbReference>
<dbReference type="AlphaFoldDB" id="A0A552UHX5"/>
<dbReference type="Pfam" id="PF02518">
    <property type="entry name" value="HATPase_c"/>
    <property type="match status" value="1"/>
</dbReference>
<dbReference type="InterPro" id="IPR004358">
    <property type="entry name" value="Sig_transdc_His_kin-like_C"/>
</dbReference>
<evidence type="ECO:0000259" key="6">
    <source>
        <dbReference type="PROSITE" id="PS50109"/>
    </source>
</evidence>
<dbReference type="Gene3D" id="3.30.450.20">
    <property type="entry name" value="PAS domain"/>
    <property type="match status" value="1"/>
</dbReference>
<dbReference type="InterPro" id="IPR036890">
    <property type="entry name" value="HATPase_C_sf"/>
</dbReference>
<evidence type="ECO:0000256" key="5">
    <source>
        <dbReference type="SAM" id="MobiDB-lite"/>
    </source>
</evidence>
<dbReference type="Pfam" id="PF00512">
    <property type="entry name" value="HisKA"/>
    <property type="match status" value="1"/>
</dbReference>
<comment type="catalytic activity">
    <reaction evidence="1">
        <text>ATP + protein L-histidine = ADP + protein N-phospho-L-histidine.</text>
        <dbReference type="EC" id="2.7.13.3"/>
    </reaction>
</comment>
<dbReference type="PRINTS" id="PR00344">
    <property type="entry name" value="BCTRLSENSOR"/>
</dbReference>
<dbReference type="SMART" id="SM00388">
    <property type="entry name" value="HisKA"/>
    <property type="match status" value="1"/>
</dbReference>
<accession>A0A552UHX5</accession>
<evidence type="ECO:0000256" key="1">
    <source>
        <dbReference type="ARBA" id="ARBA00000085"/>
    </source>
</evidence>
<dbReference type="InterPro" id="IPR003661">
    <property type="entry name" value="HisK_dim/P_dom"/>
</dbReference>
<dbReference type="InterPro" id="IPR003594">
    <property type="entry name" value="HATPase_dom"/>
</dbReference>
<comment type="caution">
    <text evidence="8">The sequence shown here is derived from an EMBL/GenBank/DDBJ whole genome shotgun (WGS) entry which is preliminary data.</text>
</comment>
<dbReference type="InterPro" id="IPR001789">
    <property type="entry name" value="Sig_transdc_resp-reg_receiver"/>
</dbReference>
<dbReference type="RefSeq" id="WP_144236516.1">
    <property type="nucleotide sequence ID" value="NZ_VJWA01000001.1"/>
</dbReference>
<organism evidence="8 9">
    <name type="scientific">Glacieibacterium frigidum</name>
    <dbReference type="NCBI Taxonomy" id="2593303"/>
    <lineage>
        <taxon>Bacteria</taxon>
        <taxon>Pseudomonadati</taxon>
        <taxon>Pseudomonadota</taxon>
        <taxon>Alphaproteobacteria</taxon>
        <taxon>Sphingomonadales</taxon>
        <taxon>Sphingosinicellaceae</taxon>
        <taxon>Glacieibacterium</taxon>
    </lineage>
</organism>
<dbReference type="SUPFAM" id="SSF52172">
    <property type="entry name" value="CheY-like"/>
    <property type="match status" value="1"/>
</dbReference>
<feature type="region of interest" description="Disordered" evidence="5">
    <location>
        <begin position="369"/>
        <end position="388"/>
    </location>
</feature>
<dbReference type="InterPro" id="IPR005467">
    <property type="entry name" value="His_kinase_dom"/>
</dbReference>
<dbReference type="Proteomes" id="UP000317894">
    <property type="component" value="Unassembled WGS sequence"/>
</dbReference>
<keyword evidence="9" id="KW-1185">Reference proteome</keyword>
<feature type="compositionally biased region" description="Pro residues" evidence="5">
    <location>
        <begin position="376"/>
        <end position="385"/>
    </location>
</feature>
<dbReference type="PANTHER" id="PTHR43065">
    <property type="entry name" value="SENSOR HISTIDINE KINASE"/>
    <property type="match status" value="1"/>
</dbReference>
<feature type="domain" description="Histidine kinase" evidence="6">
    <location>
        <begin position="146"/>
        <end position="369"/>
    </location>
</feature>
<evidence type="ECO:0000259" key="7">
    <source>
        <dbReference type="PROSITE" id="PS50110"/>
    </source>
</evidence>
<dbReference type="PROSITE" id="PS50110">
    <property type="entry name" value="RESPONSE_REGULATORY"/>
    <property type="match status" value="1"/>
</dbReference>
<dbReference type="SUPFAM" id="SSF47384">
    <property type="entry name" value="Homodimeric domain of signal transducing histidine kinase"/>
    <property type="match status" value="1"/>
</dbReference>
<evidence type="ECO:0000313" key="9">
    <source>
        <dbReference type="Proteomes" id="UP000317894"/>
    </source>
</evidence>
<dbReference type="GO" id="GO:0000155">
    <property type="term" value="F:phosphorelay sensor kinase activity"/>
    <property type="evidence" value="ECO:0007669"/>
    <property type="project" value="InterPro"/>
</dbReference>
<evidence type="ECO:0000256" key="2">
    <source>
        <dbReference type="ARBA" id="ARBA00012438"/>
    </source>
</evidence>
<protein>
    <recommendedName>
        <fullName evidence="2">histidine kinase</fullName>
        <ecNumber evidence="2">2.7.13.3</ecNumber>
    </recommendedName>
</protein>
<dbReference type="SUPFAM" id="SSF55785">
    <property type="entry name" value="PYP-like sensor domain (PAS domain)"/>
    <property type="match status" value="1"/>
</dbReference>
<dbReference type="Pfam" id="PF00072">
    <property type="entry name" value="Response_reg"/>
    <property type="match status" value="1"/>
</dbReference>
<dbReference type="Gene3D" id="3.30.565.10">
    <property type="entry name" value="Histidine kinase-like ATPase, C-terminal domain"/>
    <property type="match status" value="1"/>
</dbReference>
<dbReference type="CDD" id="cd00156">
    <property type="entry name" value="REC"/>
    <property type="match status" value="1"/>
</dbReference>
<dbReference type="InterPro" id="IPR036097">
    <property type="entry name" value="HisK_dim/P_sf"/>
</dbReference>
<reference evidence="8 9" key="1">
    <citation type="submission" date="2019-07" db="EMBL/GenBank/DDBJ databases">
        <title>Novel species isolated from glacier.</title>
        <authorList>
            <person name="Liu Q."/>
            <person name="Xin Y.-H."/>
        </authorList>
    </citation>
    <scope>NUCLEOTIDE SEQUENCE [LARGE SCALE GENOMIC DNA]</scope>
    <source>
        <strain evidence="8 9">LB1R16</strain>
    </source>
</reference>
<feature type="modified residue" description="4-aspartylphosphate" evidence="4">
    <location>
        <position position="443"/>
    </location>
</feature>
<dbReference type="PANTHER" id="PTHR43065:SF42">
    <property type="entry name" value="TWO-COMPONENT SENSOR PPRA"/>
    <property type="match status" value="1"/>
</dbReference>